<accession>A0A363NZK8</accession>
<protein>
    <recommendedName>
        <fullName evidence="10">RagB/SusD family nutrient uptake outer membrane protein</fullName>
    </recommendedName>
</protein>
<dbReference type="Proteomes" id="UP000250831">
    <property type="component" value="Unassembled WGS sequence"/>
</dbReference>
<evidence type="ECO:0000256" key="2">
    <source>
        <dbReference type="ARBA" id="ARBA00006275"/>
    </source>
</evidence>
<evidence type="ECO:0000256" key="1">
    <source>
        <dbReference type="ARBA" id="ARBA00004442"/>
    </source>
</evidence>
<evidence type="ECO:0008006" key="10">
    <source>
        <dbReference type="Google" id="ProtNLM"/>
    </source>
</evidence>
<dbReference type="Gene3D" id="1.25.40.390">
    <property type="match status" value="1"/>
</dbReference>
<keyword evidence="4" id="KW-0472">Membrane</keyword>
<dbReference type="Pfam" id="PF14322">
    <property type="entry name" value="SusD-like_3"/>
    <property type="match status" value="1"/>
</dbReference>
<keyword evidence="5" id="KW-0998">Cell outer membrane</keyword>
<evidence type="ECO:0000259" key="6">
    <source>
        <dbReference type="Pfam" id="PF07980"/>
    </source>
</evidence>
<feature type="domain" description="RagB/SusD" evidence="6">
    <location>
        <begin position="365"/>
        <end position="498"/>
    </location>
</feature>
<sequence>MMKNIQYKNRQLYTLRYVVLIASTLLGLTSCNKQLDELRPHNVIFEERQFDTPSGYSKAVLGIYNLITVGSESATGIGFTDLQIFLSEARGNTIRALDAQVNRNTDLFDYINSSNRDLSYTYAFWRNSYNVLLHINKVLANVKNDETNPIILQAKAEALFLRGYIYFNLVRLYGMPFYQGNGNSLGVMLVVNDEFAPGLAPKRATVAEIYEQVVSDLKTSIPLFKQQKSNSYASGLAAEALLSRVELYRGGTFSSPNNEANQNAFEYADKVIRQGGYELIQGDAFKRYYDTDNLNNKEDIFAINGEFMNGLIANLFKMPSQINYTGGLYRPSPYLLSLFDEKDLRKAFYVENITPGFPEDHLACNKYNIGYASLYSRSPYRYLRLAEMYLNRAEALVKLGKNAAALADVNIIRKRAGLTGLENLAGAALFKEILKQRKIELAFEGHASYDEFRNGLSMVRNYASGKSSPMTVQPTEGKILMKIPDEEIASNPNLVQNP</sequence>
<dbReference type="Pfam" id="PF07980">
    <property type="entry name" value="SusD_RagB"/>
    <property type="match status" value="1"/>
</dbReference>
<dbReference type="InterPro" id="IPR011990">
    <property type="entry name" value="TPR-like_helical_dom_sf"/>
</dbReference>
<dbReference type="SUPFAM" id="SSF48452">
    <property type="entry name" value="TPR-like"/>
    <property type="match status" value="1"/>
</dbReference>
<keyword evidence="3" id="KW-0732">Signal</keyword>
<organism evidence="8 9">
    <name type="scientific">Sphingobacterium athyrii</name>
    <dbReference type="NCBI Taxonomy" id="2152717"/>
    <lineage>
        <taxon>Bacteria</taxon>
        <taxon>Pseudomonadati</taxon>
        <taxon>Bacteroidota</taxon>
        <taxon>Sphingobacteriia</taxon>
        <taxon>Sphingobacteriales</taxon>
        <taxon>Sphingobacteriaceae</taxon>
        <taxon>Sphingobacterium</taxon>
    </lineage>
</organism>
<dbReference type="GO" id="GO:0009279">
    <property type="term" value="C:cell outer membrane"/>
    <property type="evidence" value="ECO:0007669"/>
    <property type="project" value="UniProtKB-SubCell"/>
</dbReference>
<dbReference type="CDD" id="cd08977">
    <property type="entry name" value="SusD"/>
    <property type="match status" value="1"/>
</dbReference>
<comment type="caution">
    <text evidence="8">The sequence shown here is derived from an EMBL/GenBank/DDBJ whole genome shotgun (WGS) entry which is preliminary data.</text>
</comment>
<name>A0A363NZK8_9SPHI</name>
<proteinExistence type="inferred from homology"/>
<comment type="subcellular location">
    <subcellularLocation>
        <location evidence="1">Cell outer membrane</location>
    </subcellularLocation>
</comment>
<dbReference type="InterPro" id="IPR012944">
    <property type="entry name" value="SusD_RagB_dom"/>
</dbReference>
<evidence type="ECO:0000313" key="8">
    <source>
        <dbReference type="EMBL" id="PUV26255.1"/>
    </source>
</evidence>
<keyword evidence="9" id="KW-1185">Reference proteome</keyword>
<reference evidence="8 9" key="1">
    <citation type="submission" date="2018-04" db="EMBL/GenBank/DDBJ databases">
        <title>Sphingobacterium sp. M46 Genome.</title>
        <authorList>
            <person name="Cheng J."/>
            <person name="Li Y."/>
        </authorList>
    </citation>
    <scope>NUCLEOTIDE SEQUENCE [LARGE SCALE GENOMIC DNA]</scope>
    <source>
        <strain evidence="8 9">M46</strain>
    </source>
</reference>
<dbReference type="EMBL" id="QCXX01000001">
    <property type="protein sequence ID" value="PUV26255.1"/>
    <property type="molecule type" value="Genomic_DNA"/>
</dbReference>
<dbReference type="AlphaFoldDB" id="A0A363NZK8"/>
<evidence type="ECO:0000256" key="3">
    <source>
        <dbReference type="ARBA" id="ARBA00022729"/>
    </source>
</evidence>
<gene>
    <name evidence="8" type="ORF">DCO56_04685</name>
</gene>
<evidence type="ECO:0000313" key="9">
    <source>
        <dbReference type="Proteomes" id="UP000250831"/>
    </source>
</evidence>
<evidence type="ECO:0000256" key="5">
    <source>
        <dbReference type="ARBA" id="ARBA00023237"/>
    </source>
</evidence>
<dbReference type="InterPro" id="IPR033985">
    <property type="entry name" value="SusD-like_N"/>
</dbReference>
<dbReference type="PROSITE" id="PS51257">
    <property type="entry name" value="PROKAR_LIPOPROTEIN"/>
    <property type="match status" value="1"/>
</dbReference>
<evidence type="ECO:0000259" key="7">
    <source>
        <dbReference type="Pfam" id="PF14322"/>
    </source>
</evidence>
<feature type="domain" description="SusD-like N-terminal" evidence="7">
    <location>
        <begin position="101"/>
        <end position="247"/>
    </location>
</feature>
<dbReference type="RefSeq" id="WP_108632543.1">
    <property type="nucleotide sequence ID" value="NZ_QCXX01000001.1"/>
</dbReference>
<comment type="similarity">
    <text evidence="2">Belongs to the SusD family.</text>
</comment>
<evidence type="ECO:0000256" key="4">
    <source>
        <dbReference type="ARBA" id="ARBA00023136"/>
    </source>
</evidence>
<dbReference type="OrthoDB" id="1080118at2"/>